<evidence type="ECO:0000259" key="1">
    <source>
        <dbReference type="Pfam" id="PF12146"/>
    </source>
</evidence>
<evidence type="ECO:0000313" key="3">
    <source>
        <dbReference type="Proteomes" id="UP000575083"/>
    </source>
</evidence>
<feature type="domain" description="Serine aminopeptidase S33" evidence="1">
    <location>
        <begin position="32"/>
        <end position="275"/>
    </location>
</feature>
<reference evidence="2 3" key="1">
    <citation type="submission" date="2020-08" db="EMBL/GenBank/DDBJ databases">
        <title>Functional genomics of gut bacteria from endangered species of beetles.</title>
        <authorList>
            <person name="Carlos-Shanley C."/>
        </authorList>
    </citation>
    <scope>NUCLEOTIDE SEQUENCE [LARGE SCALE GENOMIC DNA]</scope>
    <source>
        <strain evidence="2 3">S00198</strain>
    </source>
</reference>
<comment type="caution">
    <text evidence="2">The sequence shown here is derived from an EMBL/GenBank/DDBJ whole genome shotgun (WGS) entry which is preliminary data.</text>
</comment>
<name>A0A7X0PCD9_9BURK</name>
<dbReference type="Proteomes" id="UP000575083">
    <property type="component" value="Unassembled WGS sequence"/>
</dbReference>
<dbReference type="EMBL" id="JACHLK010000003">
    <property type="protein sequence ID" value="MBB6559328.1"/>
    <property type="molecule type" value="Genomic_DNA"/>
</dbReference>
<dbReference type="SUPFAM" id="SSF53474">
    <property type="entry name" value="alpha/beta-Hydrolases"/>
    <property type="match status" value="1"/>
</dbReference>
<dbReference type="PANTHER" id="PTHR11614">
    <property type="entry name" value="PHOSPHOLIPASE-RELATED"/>
    <property type="match status" value="1"/>
</dbReference>
<organism evidence="2 3">
    <name type="scientific">Acidovorax soli</name>
    <dbReference type="NCBI Taxonomy" id="592050"/>
    <lineage>
        <taxon>Bacteria</taxon>
        <taxon>Pseudomonadati</taxon>
        <taxon>Pseudomonadota</taxon>
        <taxon>Betaproteobacteria</taxon>
        <taxon>Burkholderiales</taxon>
        <taxon>Comamonadaceae</taxon>
        <taxon>Acidovorax</taxon>
    </lineage>
</organism>
<dbReference type="InterPro" id="IPR029058">
    <property type="entry name" value="AB_hydrolase_fold"/>
</dbReference>
<protein>
    <submittedName>
        <fullName evidence="2">Alpha-beta hydrolase superfamily lysophospholipase</fullName>
    </submittedName>
</protein>
<gene>
    <name evidence="2" type="ORF">HNP48_001995</name>
</gene>
<dbReference type="InterPro" id="IPR022742">
    <property type="entry name" value="Hydrolase_4"/>
</dbReference>
<dbReference type="GO" id="GO:0016787">
    <property type="term" value="F:hydrolase activity"/>
    <property type="evidence" value="ECO:0007669"/>
    <property type="project" value="UniProtKB-KW"/>
</dbReference>
<keyword evidence="2" id="KW-0378">Hydrolase</keyword>
<accession>A0A7X0PCD9</accession>
<dbReference type="Pfam" id="PF12146">
    <property type="entry name" value="Hydrolase_4"/>
    <property type="match status" value="1"/>
</dbReference>
<keyword evidence="3" id="KW-1185">Reference proteome</keyword>
<sequence length="292" mass="31244">MTSTNTNETRFSVSAADGRAIECYAWATPAVPRGVVQLVHGMSEHIRRYRHVAQALAVQGYAVYGSEHRGHGQSAFDAGTAGDFGTRGFAALVDDMATVTRALRERHPGLPVTMVAHSMGSMAAQVYLIEHSALLDALALSGTAALEMLDVRTSGWTPETANASTGPNPATPADWLSRDPAVPAAFLADPLCGTPLTLPSLFSLFEVGNCTADTAVYAAVRKNLPLFLFTGDHDPVNANLAWFDPLVQRLRAAGFSDLSTHVYGGARHEVFNETNREEVIANLAVWIRRAVG</sequence>
<dbReference type="Gene3D" id="3.40.50.1820">
    <property type="entry name" value="alpha/beta hydrolase"/>
    <property type="match status" value="1"/>
</dbReference>
<proteinExistence type="predicted"/>
<dbReference type="InterPro" id="IPR051044">
    <property type="entry name" value="MAG_DAG_Lipase"/>
</dbReference>
<evidence type="ECO:0000313" key="2">
    <source>
        <dbReference type="EMBL" id="MBB6559328.1"/>
    </source>
</evidence>
<dbReference type="RefSeq" id="WP_184856746.1">
    <property type="nucleotide sequence ID" value="NZ_JACHLK010000003.1"/>
</dbReference>
<dbReference type="AlphaFoldDB" id="A0A7X0PCD9"/>